<sequence>MVFVIAIHYHILHISTTELLPNQPSQTEPQLLGPHPIPAEAATDKHGIKVWTLEKKARMTPKQQLDNAVCQTFTSLPQTPKP</sequence>
<dbReference type="EMBL" id="CM026426">
    <property type="protein sequence ID" value="KAG0573451.1"/>
    <property type="molecule type" value="Genomic_DNA"/>
</dbReference>
<proteinExistence type="predicted"/>
<dbReference type="AlphaFoldDB" id="A0A8T0HRN5"/>
<dbReference type="Proteomes" id="UP000822688">
    <property type="component" value="Chromosome V"/>
</dbReference>
<gene>
    <name evidence="2" type="ORF">KC19_VG179700</name>
</gene>
<evidence type="ECO:0000256" key="1">
    <source>
        <dbReference type="SAM" id="MobiDB-lite"/>
    </source>
</evidence>
<reference evidence="2" key="1">
    <citation type="submission" date="2020-06" db="EMBL/GenBank/DDBJ databases">
        <title>WGS assembly of Ceratodon purpureus strain R40.</title>
        <authorList>
            <person name="Carey S.B."/>
            <person name="Jenkins J."/>
            <person name="Shu S."/>
            <person name="Lovell J.T."/>
            <person name="Sreedasyam A."/>
            <person name="Maumus F."/>
            <person name="Tiley G.P."/>
            <person name="Fernandez-Pozo N."/>
            <person name="Barry K."/>
            <person name="Chen C."/>
            <person name="Wang M."/>
            <person name="Lipzen A."/>
            <person name="Daum C."/>
            <person name="Saski C.A."/>
            <person name="Payton A.C."/>
            <person name="Mcbreen J.C."/>
            <person name="Conrad R.E."/>
            <person name="Kollar L.M."/>
            <person name="Olsson S."/>
            <person name="Huttunen S."/>
            <person name="Landis J.B."/>
            <person name="Wickett N.J."/>
            <person name="Johnson M.G."/>
            <person name="Rensing S.A."/>
            <person name="Grimwood J."/>
            <person name="Schmutz J."/>
            <person name="Mcdaniel S.F."/>
        </authorList>
    </citation>
    <scope>NUCLEOTIDE SEQUENCE</scope>
    <source>
        <strain evidence="2">R40</strain>
    </source>
</reference>
<keyword evidence="3" id="KW-1185">Reference proteome</keyword>
<evidence type="ECO:0000313" key="2">
    <source>
        <dbReference type="EMBL" id="KAG0573451.1"/>
    </source>
</evidence>
<organism evidence="2 3">
    <name type="scientific">Ceratodon purpureus</name>
    <name type="common">Fire moss</name>
    <name type="synonym">Dicranum purpureum</name>
    <dbReference type="NCBI Taxonomy" id="3225"/>
    <lineage>
        <taxon>Eukaryota</taxon>
        <taxon>Viridiplantae</taxon>
        <taxon>Streptophyta</taxon>
        <taxon>Embryophyta</taxon>
        <taxon>Bryophyta</taxon>
        <taxon>Bryophytina</taxon>
        <taxon>Bryopsida</taxon>
        <taxon>Dicranidae</taxon>
        <taxon>Pseudoditrichales</taxon>
        <taxon>Ditrichaceae</taxon>
        <taxon>Ceratodon</taxon>
    </lineage>
</organism>
<comment type="caution">
    <text evidence="2">The sequence shown here is derived from an EMBL/GenBank/DDBJ whole genome shotgun (WGS) entry which is preliminary data.</text>
</comment>
<evidence type="ECO:0000313" key="3">
    <source>
        <dbReference type="Proteomes" id="UP000822688"/>
    </source>
</evidence>
<accession>A0A8T0HRN5</accession>
<name>A0A8T0HRN5_CERPU</name>
<protein>
    <submittedName>
        <fullName evidence="2">Uncharacterized protein</fullName>
    </submittedName>
</protein>
<feature type="region of interest" description="Disordered" evidence="1">
    <location>
        <begin position="21"/>
        <end position="40"/>
    </location>
</feature>